<evidence type="ECO:0000313" key="2">
    <source>
        <dbReference type="Proteomes" id="UP001164965"/>
    </source>
</evidence>
<dbReference type="EMBL" id="CP110615">
    <property type="protein sequence ID" value="UZJ23874.1"/>
    <property type="molecule type" value="Genomic_DNA"/>
</dbReference>
<dbReference type="RefSeq" id="WP_265381982.1">
    <property type="nucleotide sequence ID" value="NZ_CP110615.1"/>
</dbReference>
<evidence type="ECO:0000313" key="1">
    <source>
        <dbReference type="EMBL" id="UZJ23874.1"/>
    </source>
</evidence>
<reference evidence="1" key="1">
    <citation type="submission" date="2022-10" db="EMBL/GenBank/DDBJ databases">
        <title>Rhodococcus sp.75.</title>
        <authorList>
            <person name="Sun M."/>
        </authorList>
    </citation>
    <scope>NUCLEOTIDE SEQUENCE</scope>
    <source>
        <strain evidence="1">75</strain>
    </source>
</reference>
<protein>
    <submittedName>
        <fullName evidence="1">DUF2017 domain-containing protein</fullName>
    </submittedName>
</protein>
<proteinExistence type="predicted"/>
<keyword evidence="2" id="KW-1185">Reference proteome</keyword>
<dbReference type="Pfam" id="PF09438">
    <property type="entry name" value="DUF2017"/>
    <property type="match status" value="1"/>
</dbReference>
<sequence>MQPWIRKASLTGSRFRSELEAQEAAVLRGMVGSITEMLGERADAAPQDELSEITGVRTGHSTPPEDATLARLLPDFHRTDLGEVDGVDPAGAGDDSAAALRSLHEPEIIESKRAAAAVLLATCPAHGGRVNLTPEEADAWLVAINDVRLSLGVVLDIDADTPDELPEDDPRAGHLGVYHWLTWVQDSLVQVLLP</sequence>
<organism evidence="1 2">
    <name type="scientific">Rhodococcus antarcticus</name>
    <dbReference type="NCBI Taxonomy" id="2987751"/>
    <lineage>
        <taxon>Bacteria</taxon>
        <taxon>Bacillati</taxon>
        <taxon>Actinomycetota</taxon>
        <taxon>Actinomycetes</taxon>
        <taxon>Mycobacteriales</taxon>
        <taxon>Nocardiaceae</taxon>
        <taxon>Rhodococcus</taxon>
    </lineage>
</organism>
<gene>
    <name evidence="1" type="ORF">RHODO2019_11795</name>
</gene>
<name>A0ABY6NWV0_9NOCA</name>
<accession>A0ABY6NWV0</accession>
<dbReference type="Proteomes" id="UP001164965">
    <property type="component" value="Chromosome"/>
</dbReference>
<dbReference type="InterPro" id="IPR018561">
    <property type="entry name" value="AosR"/>
</dbReference>